<dbReference type="SUPFAM" id="SSF57756">
    <property type="entry name" value="Retrovirus zinc finger-like domains"/>
    <property type="match status" value="1"/>
</dbReference>
<dbReference type="InterPro" id="IPR001878">
    <property type="entry name" value="Znf_CCHC"/>
</dbReference>
<feature type="domain" description="CCHC-type" evidence="2">
    <location>
        <begin position="285"/>
        <end position="301"/>
    </location>
</feature>
<dbReference type="SMART" id="SM00343">
    <property type="entry name" value="ZnF_C2HC"/>
    <property type="match status" value="1"/>
</dbReference>
<name>A0A6L2N3S3_TANCI</name>
<keyword evidence="1" id="KW-0175">Coiled coil</keyword>
<protein>
    <recommendedName>
        <fullName evidence="2">CCHC-type domain-containing protein</fullName>
    </recommendedName>
</protein>
<organism evidence="3">
    <name type="scientific">Tanacetum cinerariifolium</name>
    <name type="common">Dalmatian daisy</name>
    <name type="synonym">Chrysanthemum cinerariifolium</name>
    <dbReference type="NCBI Taxonomy" id="118510"/>
    <lineage>
        <taxon>Eukaryota</taxon>
        <taxon>Viridiplantae</taxon>
        <taxon>Streptophyta</taxon>
        <taxon>Embryophyta</taxon>
        <taxon>Tracheophyta</taxon>
        <taxon>Spermatophyta</taxon>
        <taxon>Magnoliopsida</taxon>
        <taxon>eudicotyledons</taxon>
        <taxon>Gunneridae</taxon>
        <taxon>Pentapetalae</taxon>
        <taxon>asterids</taxon>
        <taxon>campanulids</taxon>
        <taxon>Asterales</taxon>
        <taxon>Asteraceae</taxon>
        <taxon>Asteroideae</taxon>
        <taxon>Anthemideae</taxon>
        <taxon>Anthemidinae</taxon>
        <taxon>Tanacetum</taxon>
    </lineage>
</organism>
<reference evidence="3" key="1">
    <citation type="journal article" date="2019" name="Sci. Rep.">
        <title>Draft genome of Tanacetum cinerariifolium, the natural source of mosquito coil.</title>
        <authorList>
            <person name="Yamashiro T."/>
            <person name="Shiraishi A."/>
            <person name="Satake H."/>
            <person name="Nakayama K."/>
        </authorList>
    </citation>
    <scope>NUCLEOTIDE SEQUENCE</scope>
</reference>
<dbReference type="Pfam" id="PF00098">
    <property type="entry name" value="zf-CCHC"/>
    <property type="match status" value="1"/>
</dbReference>
<evidence type="ECO:0000259" key="2">
    <source>
        <dbReference type="SMART" id="SM00343"/>
    </source>
</evidence>
<dbReference type="Pfam" id="PF14223">
    <property type="entry name" value="Retrotran_gag_2"/>
    <property type="match status" value="1"/>
</dbReference>
<gene>
    <name evidence="3" type="ORF">Tci_052741</name>
</gene>
<dbReference type="Gene3D" id="4.10.60.10">
    <property type="entry name" value="Zinc finger, CCHC-type"/>
    <property type="match status" value="1"/>
</dbReference>
<proteinExistence type="predicted"/>
<feature type="coiled-coil region" evidence="1">
    <location>
        <begin position="442"/>
        <end position="519"/>
    </location>
</feature>
<evidence type="ECO:0000313" key="3">
    <source>
        <dbReference type="EMBL" id="GEU80763.1"/>
    </source>
</evidence>
<dbReference type="InterPro" id="IPR036875">
    <property type="entry name" value="Znf_CCHC_sf"/>
</dbReference>
<dbReference type="AlphaFoldDB" id="A0A6L2N3S3"/>
<dbReference type="EMBL" id="BKCJ010008140">
    <property type="protein sequence ID" value="GEU80763.1"/>
    <property type="molecule type" value="Genomic_DNA"/>
</dbReference>
<evidence type="ECO:0000256" key="1">
    <source>
        <dbReference type="SAM" id="Coils"/>
    </source>
</evidence>
<dbReference type="GO" id="GO:0008270">
    <property type="term" value="F:zinc ion binding"/>
    <property type="evidence" value="ECO:0007669"/>
    <property type="project" value="InterPro"/>
</dbReference>
<sequence length="526" mass="60749">MTSLADKAILSGADNRPPMLEKDMYDSWKSKMELYMLNRQHGRMILESVENGLPPEVYASVSAHKVAKELWERIQMLMQGTSLTKQKRECKLFDEFDKFAYKKGESLREFYLRFSLLLNDMNIYNIKLEQFQVNTKFLNTLPLEWSKFVTDVKLVRDLHTSNVDQLHAYLGQREYHANEVLHQQSEFSQHDTGLVVPVFQKGDDPIDAINHMMSMSFLTAVVTSRYPPTNNQLITLSNSHQQATINNGKVNIQPIQRRQNSMTAGMSRQYTSGSSETSGKQKVIVCYNCKGEDHMSKQCTKPKKKKDEAWFKDKVLLVQAQANGHVLHEEELEFLADLEIAETQSTQYVVTNNAAYQVDDLDAYDSDCDEIILPRLLSWRICLTMDPIILLSDSNIILYSQYMNESQYTVVQNSISPAQQDDLILSVIEQYKTQVVNCIKINQDNKNVNEFLTTELERYKDQVRNLKEQNNVDKASESCAQSLEIDNLKHILSEHLNEKKSLERKVTLLKNDFQKEESQNINRELA</sequence>
<accession>A0A6L2N3S3</accession>
<comment type="caution">
    <text evidence="3">The sequence shown here is derived from an EMBL/GenBank/DDBJ whole genome shotgun (WGS) entry which is preliminary data.</text>
</comment>
<dbReference type="GO" id="GO:0003676">
    <property type="term" value="F:nucleic acid binding"/>
    <property type="evidence" value="ECO:0007669"/>
    <property type="project" value="InterPro"/>
</dbReference>